<accession>A0A174W4Q9</accession>
<feature type="chain" id="PRO_5009821400" description="Chromosome partition protein Smc" evidence="1">
    <location>
        <begin position="27"/>
        <end position="868"/>
    </location>
</feature>
<evidence type="ECO:0000256" key="1">
    <source>
        <dbReference type="SAM" id="SignalP"/>
    </source>
</evidence>
<evidence type="ECO:0000313" key="3">
    <source>
        <dbReference type="Proteomes" id="UP000092714"/>
    </source>
</evidence>
<dbReference type="AlphaFoldDB" id="A0A174W4Q9"/>
<feature type="signal peptide" evidence="1">
    <location>
        <begin position="1"/>
        <end position="26"/>
    </location>
</feature>
<dbReference type="EMBL" id="MAPZ01000009">
    <property type="protein sequence ID" value="OBY12140.1"/>
    <property type="molecule type" value="Genomic_DNA"/>
</dbReference>
<dbReference type="Proteomes" id="UP000092714">
    <property type="component" value="Unassembled WGS sequence"/>
</dbReference>
<proteinExistence type="predicted"/>
<name>A0A174W4Q9_9CLOT</name>
<evidence type="ECO:0008006" key="4">
    <source>
        <dbReference type="Google" id="ProtNLM"/>
    </source>
</evidence>
<protein>
    <recommendedName>
        <fullName evidence="4">Chromosome partition protein Smc</fullName>
    </recommendedName>
</protein>
<dbReference type="NCBIfam" id="TIGR03057">
    <property type="entry name" value="xxxLxxG_by_4"/>
    <property type="match status" value="1"/>
</dbReference>
<dbReference type="InterPro" id="IPR023908">
    <property type="entry name" value="xxxLxxG_rpt"/>
</dbReference>
<reference evidence="2 3" key="1">
    <citation type="submission" date="2016-06" db="EMBL/GenBank/DDBJ databases">
        <authorList>
            <person name="Kjaerup R.B."/>
            <person name="Dalgaard T.S."/>
            <person name="Juul-Madsen H.R."/>
        </authorList>
    </citation>
    <scope>NUCLEOTIDE SEQUENCE [LARGE SCALE GENOMIC DNA]</scope>
    <source>
        <strain evidence="2 3">373-A1</strain>
    </source>
</reference>
<organism evidence="2 3">
    <name type="scientific">Clostridium paraputrificum</name>
    <dbReference type="NCBI Taxonomy" id="29363"/>
    <lineage>
        <taxon>Bacteria</taxon>
        <taxon>Bacillati</taxon>
        <taxon>Bacillota</taxon>
        <taxon>Clostridia</taxon>
        <taxon>Eubacteriales</taxon>
        <taxon>Clostridiaceae</taxon>
        <taxon>Clostridium</taxon>
    </lineage>
</organism>
<sequence length="868" mass="95076">MRKAMSKKVVALVVAATIMSTTVVPAVEIKKDESVFVNLSSDGKLEKSTVSNWIHSSESNLEVKDKSSLSDIKNVKTDDEPVKDGENLTWKVEGSDIYYQGKTDKELPLDVSIKYSLDGEEIKAEDLAGKTGRVKIELEIKNKIYKETSINGKTRKIYTPFTTASSIILPVDKFKNVKSDGGVTISEGNNNIIGFVAFPGLQESLGIDNLDIGVDLKDKLVVEADVDNFEMGPIMITATPELPDLSALDKANSIDELKDSLNQLKDGSDKLLDGTGKLKDGIDLAKTKLISASNLLKTQSLQEKMSLITNEDKTERARKLIKDAYFAKDIDFHQANVLISMLDAENVNKAMTLMEDYQRLATKENKELLSSTLNMIEDLEKDNNFTRLMSDIIKTKDGYDSIDKTTKIKLQQLLSQVNPTNIKAVQGLLVDVNVAKTATSPIIEEISREIKSAGGTSNYLYGLNKNLKTASSLIDSSSKLESLQGDMTAYASSYMILKAQLAAAASQGGETGFAQKKEELKYMINAVYSQSSTEAAKSLINYIDSLNISSVSSNALAQDGAKINEYNSTLPSLVQGVKSMENMKPLIDTASNVLSNQENVNALGKFFNDINDPTTQGLIKSFGEGIMSLSDEDLSAIGETLNNINNLAKDLETNKSNIENITALVSGLSNNTELKNNLVKFKADIESSSELISELEGLLKDTKPSDVEKIRSLSSQLMSMQNDLKNSEDILRITNDALRSGNVFQARNLISALPSLEKGISELSTGSKELSDGMKTFHDDGINKLYTEGNNTISSIDDVIAAKDELVKASKEFSSFTGKGEEMDGSVKFIMKTDEVKIEDKAKEEKKEVKEEKKGFFAWLKSLIFGED</sequence>
<dbReference type="RefSeq" id="WP_027099441.1">
    <property type="nucleotide sequence ID" value="NZ_CAXSZC010000003.1"/>
</dbReference>
<dbReference type="eggNOG" id="COG1511">
    <property type="taxonomic scope" value="Bacteria"/>
</dbReference>
<comment type="caution">
    <text evidence="2">The sequence shown here is derived from an EMBL/GenBank/DDBJ whole genome shotgun (WGS) entry which is preliminary data.</text>
</comment>
<keyword evidence="3" id="KW-1185">Reference proteome</keyword>
<evidence type="ECO:0000313" key="2">
    <source>
        <dbReference type="EMBL" id="OBY12140.1"/>
    </source>
</evidence>
<dbReference type="GeneID" id="42777289"/>
<dbReference type="OrthoDB" id="9815841at2"/>
<keyword evidence="1" id="KW-0732">Signal</keyword>
<gene>
    <name evidence="2" type="ORF">CP373A1_00675</name>
</gene>